<dbReference type="HOGENOM" id="CLU_2255008_0_0_1"/>
<dbReference type="EMBL" id="GL002604">
    <property type="protein sequence ID" value="EES20108.1"/>
    <property type="molecule type" value="Genomic_DNA"/>
</dbReference>
<organism evidence="2">
    <name type="scientific">Sorghum bicolor</name>
    <name type="common">Sorghum</name>
    <name type="synonym">Sorghum vulgare</name>
    <dbReference type="NCBI Taxonomy" id="4558"/>
    <lineage>
        <taxon>Eukaryota</taxon>
        <taxon>Viridiplantae</taxon>
        <taxon>Streptophyta</taxon>
        <taxon>Embryophyta</taxon>
        <taxon>Tracheophyta</taxon>
        <taxon>Spermatophyta</taxon>
        <taxon>Magnoliopsida</taxon>
        <taxon>Liliopsida</taxon>
        <taxon>Poales</taxon>
        <taxon>Poaceae</taxon>
        <taxon>PACMAD clade</taxon>
        <taxon>Panicoideae</taxon>
        <taxon>Andropogonodae</taxon>
        <taxon>Andropogoneae</taxon>
        <taxon>Sorghinae</taxon>
        <taxon>Sorghum</taxon>
    </lineage>
</organism>
<accession>C6JRK8</accession>
<dbReference type="PANTHER" id="PTHR10775">
    <property type="entry name" value="OS08G0208400 PROTEIN"/>
    <property type="match status" value="1"/>
</dbReference>
<gene>
    <name evidence="2" type="primary">Sb0010s016110</name>
    <name evidence="2" type="ORF">SORBIDRAFT_0010s016110</name>
</gene>
<sequence>MADLLQDMADGDEGYGDSEGNKVSANTYRAKKLIRPVAMKLKKFHACPNHCILYRGKYEKLRSCPHYGVSQYKRKSGCRTEADDERALKKKKVYREEANPIAGV</sequence>
<proteinExistence type="predicted"/>
<dbReference type="PANTHER" id="PTHR10775:SF180">
    <property type="entry name" value="TRANSPOSON, EN_SPM-LIKE, TRANSPOSASE-ASSOCIATED DOMAIN PROTEIN-RELATED"/>
    <property type="match status" value="1"/>
</dbReference>
<evidence type="ECO:0000256" key="1">
    <source>
        <dbReference type="SAM" id="MobiDB-lite"/>
    </source>
</evidence>
<feature type="region of interest" description="Disordered" evidence="1">
    <location>
        <begin position="1"/>
        <end position="21"/>
    </location>
</feature>
<reference evidence="2" key="1">
    <citation type="journal article" date="2009" name="Nature">
        <title>The Sorghum bicolor genome and the diversification of grasses.</title>
        <authorList>
            <person name="Paterson A.H."/>
            <person name="Bowers J.E."/>
            <person name="Bruggmann R."/>
            <person name="Dubchak I."/>
            <person name="Grimwood J."/>
            <person name="Gundlach H."/>
            <person name="Haberer G."/>
            <person name="Hellsten U."/>
            <person name="Mitros T."/>
            <person name="Poliakov A."/>
            <person name="Schmutz J."/>
            <person name="Spannagl M."/>
            <person name="Tang H."/>
            <person name="Wang X."/>
            <person name="Wicker T."/>
            <person name="Bharti A.K."/>
            <person name="Chapman J."/>
            <person name="Feltus F.A."/>
            <person name="Gowik U."/>
            <person name="Grigoriev I.V."/>
            <person name="Lyons E."/>
            <person name="Maher C.A."/>
            <person name="Martis M."/>
            <person name="Narechania A."/>
            <person name="Otillar R.P."/>
            <person name="Penning B.W."/>
            <person name="Salamov A.A."/>
            <person name="Wang Y."/>
            <person name="Zhang L."/>
            <person name="Carpita N.C."/>
            <person name="Freeling M."/>
            <person name="Gingle A.R."/>
            <person name="Hash C.T."/>
            <person name="Keller B."/>
            <person name="Klein P."/>
            <person name="Kresovich S."/>
            <person name="McCann M.C."/>
            <person name="Ming R."/>
            <person name="Peterson D.G."/>
            <person name="Mehboob-ur-Rahman"/>
            <person name="Ware D."/>
            <person name="Westhoff P."/>
            <person name="Mayer K.F."/>
            <person name="Messing J."/>
            <person name="Rokhsar D.S."/>
        </authorList>
    </citation>
    <scope>NUCLEOTIDE SEQUENCE [LARGE SCALE GENOMIC DNA]</scope>
</reference>
<evidence type="ECO:0000313" key="2">
    <source>
        <dbReference type="EMBL" id="EES20108.1"/>
    </source>
</evidence>
<name>C6JRK8_SORBI</name>
<protein>
    <submittedName>
        <fullName evidence="2">Uncharacterized protein</fullName>
    </submittedName>
</protein>
<dbReference type="AlphaFoldDB" id="C6JRK8"/>